<evidence type="ECO:0000313" key="2">
    <source>
        <dbReference type="Proteomes" id="UP000827872"/>
    </source>
</evidence>
<comment type="caution">
    <text evidence="1">The sequence shown here is derived from an EMBL/GenBank/DDBJ whole genome shotgun (WGS) entry which is preliminary data.</text>
</comment>
<sequence>MLLLKLREQFRLYEDVVEVYFCVRFFEGEGTGNVKTICSLLLKCVWSITLCTYRSRLGLSLQGLSWGQTKLNGCPDCLGVCTGRRIKKKKSMDLYPPFLSCGRLKGAYNLLAFPPSQQTPCEAGGAERAPKNCDH</sequence>
<dbReference type="EMBL" id="CM037622">
    <property type="protein sequence ID" value="KAH8003552.1"/>
    <property type="molecule type" value="Genomic_DNA"/>
</dbReference>
<protein>
    <submittedName>
        <fullName evidence="1">Uncharacterized protein</fullName>
    </submittedName>
</protein>
<reference evidence="1" key="1">
    <citation type="submission" date="2021-08" db="EMBL/GenBank/DDBJ databases">
        <title>The first chromosome-level gecko genome reveals the dynamic sex chromosomes of Neotropical dwarf geckos (Sphaerodactylidae: Sphaerodactylus).</title>
        <authorList>
            <person name="Pinto B.J."/>
            <person name="Keating S.E."/>
            <person name="Gamble T."/>
        </authorList>
    </citation>
    <scope>NUCLEOTIDE SEQUENCE</scope>
    <source>
        <strain evidence="1">TG3544</strain>
    </source>
</reference>
<dbReference type="Proteomes" id="UP000827872">
    <property type="component" value="Linkage Group LG09"/>
</dbReference>
<keyword evidence="2" id="KW-1185">Reference proteome</keyword>
<gene>
    <name evidence="1" type="ORF">K3G42_020127</name>
</gene>
<proteinExistence type="predicted"/>
<organism evidence="1 2">
    <name type="scientific">Sphaerodactylus townsendi</name>
    <dbReference type="NCBI Taxonomy" id="933632"/>
    <lineage>
        <taxon>Eukaryota</taxon>
        <taxon>Metazoa</taxon>
        <taxon>Chordata</taxon>
        <taxon>Craniata</taxon>
        <taxon>Vertebrata</taxon>
        <taxon>Euteleostomi</taxon>
        <taxon>Lepidosauria</taxon>
        <taxon>Squamata</taxon>
        <taxon>Bifurcata</taxon>
        <taxon>Gekkota</taxon>
        <taxon>Sphaerodactylidae</taxon>
        <taxon>Sphaerodactylus</taxon>
    </lineage>
</organism>
<evidence type="ECO:0000313" key="1">
    <source>
        <dbReference type="EMBL" id="KAH8003552.1"/>
    </source>
</evidence>
<accession>A0ACB8FFC7</accession>
<name>A0ACB8FFC7_9SAUR</name>